<dbReference type="EMBL" id="ML007250">
    <property type="protein sequence ID" value="RKP15964.1"/>
    <property type="molecule type" value="Genomic_DNA"/>
</dbReference>
<proteinExistence type="predicted"/>
<accession>A0A4P9YAL2</accession>
<reference evidence="2" key="1">
    <citation type="journal article" date="2018" name="Nat. Microbiol.">
        <title>Leveraging single-cell genomics to expand the fungal tree of life.</title>
        <authorList>
            <person name="Ahrendt S.R."/>
            <person name="Quandt C.A."/>
            <person name="Ciobanu D."/>
            <person name="Clum A."/>
            <person name="Salamov A."/>
            <person name="Andreopoulos B."/>
            <person name="Cheng J.F."/>
            <person name="Woyke T."/>
            <person name="Pelin A."/>
            <person name="Henrissat B."/>
            <person name="Reynolds N.K."/>
            <person name="Benny G.L."/>
            <person name="Smith M.E."/>
            <person name="James T.Y."/>
            <person name="Grigoriev I.V."/>
        </authorList>
    </citation>
    <scope>NUCLEOTIDE SEQUENCE [LARGE SCALE GENOMIC DNA]</scope>
    <source>
        <strain evidence="2">CSF55</strain>
    </source>
</reference>
<evidence type="ECO:0000313" key="1">
    <source>
        <dbReference type="EMBL" id="RKP15964.1"/>
    </source>
</evidence>
<evidence type="ECO:0000313" key="2">
    <source>
        <dbReference type="Proteomes" id="UP000281549"/>
    </source>
</evidence>
<dbReference type="Proteomes" id="UP000281549">
    <property type="component" value="Unassembled WGS sequence"/>
</dbReference>
<protein>
    <submittedName>
        <fullName evidence="1">Uncharacterized protein</fullName>
    </submittedName>
</protein>
<sequence>MHKANIKTLTNANPEHIIDSDLNSNTSGNYLKETFLTANLSTKVTAINNLINVKYPKSSMLENNTNLLSLQRDLQVAFKNESSISIEFLVSIFALVNLPMNYHATISFNHWHGRKYHNKHPQQQFKEWKKKHRPNIVNTTRLKTALVSTIRFNADSGATDTIVSNKAGLQSYASITHPIKIANGESIYATEIGKLQSSTYDRNRVLYSSYI</sequence>
<dbReference type="AlphaFoldDB" id="A0A4P9YAL2"/>
<organism evidence="1 2">
    <name type="scientific">Rozella allomycis (strain CSF55)</name>
    <dbReference type="NCBI Taxonomy" id="988480"/>
    <lineage>
        <taxon>Eukaryota</taxon>
        <taxon>Fungi</taxon>
        <taxon>Fungi incertae sedis</taxon>
        <taxon>Cryptomycota</taxon>
        <taxon>Cryptomycota incertae sedis</taxon>
        <taxon>Rozella</taxon>
    </lineage>
</organism>
<gene>
    <name evidence="1" type="ORF">ROZALSC1DRAFT_25828</name>
</gene>
<name>A0A4P9YAL2_ROZAC</name>